<evidence type="ECO:0000313" key="3">
    <source>
        <dbReference type="Proteomes" id="UP001652700"/>
    </source>
</evidence>
<dbReference type="AlphaFoldDB" id="A0A6P7GTF6"/>
<gene>
    <name evidence="4" type="primary">LOC114340550</name>
</gene>
<dbReference type="EnsemblMetazoa" id="XM_050656391.1">
    <property type="protein sequence ID" value="XP_050512348.1"/>
    <property type="gene ID" value="LOC126888279"/>
</dbReference>
<feature type="chain" id="PRO_5028234852" evidence="1">
    <location>
        <begin position="18"/>
        <end position="98"/>
    </location>
</feature>
<dbReference type="Proteomes" id="UP001652700">
    <property type="component" value="Unplaced"/>
</dbReference>
<evidence type="ECO:0000313" key="2">
    <source>
        <dbReference type="EnsemblMetazoa" id="XP_050512348.1"/>
    </source>
</evidence>
<accession>A0A6P7GTF6</accession>
<reference evidence="2" key="2">
    <citation type="submission" date="2025-05" db="UniProtKB">
        <authorList>
            <consortium name="EnsemblMetazoa"/>
        </authorList>
    </citation>
    <scope>IDENTIFICATION</scope>
</reference>
<reference evidence="4" key="1">
    <citation type="submission" date="2025-04" db="UniProtKB">
        <authorList>
            <consortium name="RefSeq"/>
        </authorList>
    </citation>
    <scope>IDENTIFICATION</scope>
    <source>
        <tissue evidence="4">Whole insect</tissue>
    </source>
</reference>
<feature type="signal peptide" evidence="1">
    <location>
        <begin position="1"/>
        <end position="17"/>
    </location>
</feature>
<evidence type="ECO:0000313" key="4">
    <source>
        <dbReference type="RefSeq" id="XP_028147105.1"/>
    </source>
</evidence>
<evidence type="ECO:0000256" key="1">
    <source>
        <dbReference type="SAM" id="SignalP"/>
    </source>
</evidence>
<protein>
    <submittedName>
        <fullName evidence="4">Uncharacterized protein LOC114340550 isoform X2</fullName>
    </submittedName>
</protein>
<dbReference type="RefSeq" id="XP_028147105.1">
    <property type="nucleotide sequence ID" value="XM_028291304.1"/>
</dbReference>
<keyword evidence="1" id="KW-0732">Signal</keyword>
<sequence length="98" mass="10745">MLKITLFALAVISLTTAHYIPYYDYLVIPQLRDIYIQGRGEGGVNVDPMDINILGLEGTVGGKVEGRGEGFVQINTNKATPRPDYYGVPCLNIARCNV</sequence>
<proteinExistence type="predicted"/>
<organism evidence="4">
    <name type="scientific">Diabrotica virgifera virgifera</name>
    <name type="common">western corn rootworm</name>
    <dbReference type="NCBI Taxonomy" id="50390"/>
    <lineage>
        <taxon>Eukaryota</taxon>
        <taxon>Metazoa</taxon>
        <taxon>Ecdysozoa</taxon>
        <taxon>Arthropoda</taxon>
        <taxon>Hexapoda</taxon>
        <taxon>Insecta</taxon>
        <taxon>Pterygota</taxon>
        <taxon>Neoptera</taxon>
        <taxon>Endopterygota</taxon>
        <taxon>Coleoptera</taxon>
        <taxon>Polyphaga</taxon>
        <taxon>Cucujiformia</taxon>
        <taxon>Chrysomeloidea</taxon>
        <taxon>Chrysomelidae</taxon>
        <taxon>Galerucinae</taxon>
        <taxon>Diabroticina</taxon>
        <taxon>Diabroticites</taxon>
        <taxon>Diabrotica</taxon>
    </lineage>
</organism>
<keyword evidence="3" id="KW-1185">Reference proteome</keyword>
<name>A0A6P7GTF6_DIAVI</name>